<dbReference type="STRING" id="1033806.HTIA_2078"/>
<accession>F7PFZ6</accession>
<evidence type="ECO:0000313" key="5">
    <source>
        <dbReference type="Proteomes" id="UP000015381"/>
    </source>
</evidence>
<evidence type="ECO:0000313" key="2">
    <source>
        <dbReference type="EMBL" id="CCQ34192.1"/>
    </source>
</evidence>
<dbReference type="CDD" id="cd03449">
    <property type="entry name" value="R_hydratase"/>
    <property type="match status" value="1"/>
</dbReference>
<dbReference type="RefSeq" id="WP_008523971.1">
    <property type="nucleotide sequence ID" value="NC_021921.1"/>
</dbReference>
<dbReference type="EC" id="2.3.1.19" evidence="3"/>
<reference evidence="3 4" key="2">
    <citation type="journal article" date="2013" name="PLoS ONE">
        <title>INDIGO - INtegrated Data Warehouse of MIcrobial GenOmes with Examples from the Red Sea Extremophiles.</title>
        <authorList>
            <person name="Alam I."/>
            <person name="Antunes A."/>
            <person name="Kamau A.A."/>
            <person name="Ba Alawi W."/>
            <person name="Kalkatawi M."/>
            <person name="Stingl U."/>
            <person name="Bajic V.B."/>
        </authorList>
    </citation>
    <scope>NUCLEOTIDE SEQUENCE [LARGE SCALE GENOMIC DNA]</scope>
    <source>
        <strain evidence="3 4">SARL4B</strain>
    </source>
</reference>
<reference evidence="3 4" key="1">
    <citation type="journal article" date="2011" name="J. Bacteriol.">
        <title>Genome sequence of Halorhabdus tiamatea, the first archaeon isolated from a deep-sea anoxic brine lake.</title>
        <authorList>
            <person name="Antunes A."/>
            <person name="Alam I."/>
            <person name="Bajic V.B."/>
            <person name="Stingl U."/>
        </authorList>
    </citation>
    <scope>NUCLEOTIDE SEQUENCE [LARGE SCALE GENOMIC DNA]</scope>
    <source>
        <strain evidence="3 4">SARL4B</strain>
    </source>
</reference>
<dbReference type="EMBL" id="AFNT02000005">
    <property type="protein sequence ID" value="ERJ07282.1"/>
    <property type="molecule type" value="Genomic_DNA"/>
</dbReference>
<gene>
    <name evidence="3" type="ORF">HLRTI_000640</name>
    <name evidence="2" type="ORF">HTIA_2078</name>
</gene>
<dbReference type="eggNOG" id="arCOG00778">
    <property type="taxonomic scope" value="Archaea"/>
</dbReference>
<dbReference type="PANTHER" id="PTHR43437:SF3">
    <property type="entry name" value="HYDROXYACYL-THIOESTER DEHYDRATASE TYPE 2, MITOCHONDRIAL"/>
    <property type="match status" value="1"/>
</dbReference>
<dbReference type="AlphaFoldDB" id="F7PFZ6"/>
<dbReference type="SUPFAM" id="SSF54637">
    <property type="entry name" value="Thioesterase/thiol ester dehydrase-isomerase"/>
    <property type="match status" value="1"/>
</dbReference>
<dbReference type="KEGG" id="hti:HTIA_2078"/>
<dbReference type="InterPro" id="IPR002539">
    <property type="entry name" value="MaoC-like_dom"/>
</dbReference>
<organism evidence="3 4">
    <name type="scientific">Halorhabdus tiamatea SARL4B</name>
    <dbReference type="NCBI Taxonomy" id="1033806"/>
    <lineage>
        <taxon>Archaea</taxon>
        <taxon>Methanobacteriati</taxon>
        <taxon>Methanobacteriota</taxon>
        <taxon>Stenosarchaea group</taxon>
        <taxon>Halobacteria</taxon>
        <taxon>Halobacteriales</taxon>
        <taxon>Haloarculaceae</taxon>
        <taxon>Halorhabdus</taxon>
    </lineage>
</organism>
<dbReference type="EMBL" id="HF571520">
    <property type="protein sequence ID" value="CCQ34192.1"/>
    <property type="molecule type" value="Genomic_DNA"/>
</dbReference>
<dbReference type="GO" id="GO:0019171">
    <property type="term" value="F:(3R)-hydroxyacyl-[acyl-carrier-protein] dehydratase activity"/>
    <property type="evidence" value="ECO:0007669"/>
    <property type="project" value="TreeGrafter"/>
</dbReference>
<dbReference type="Gene3D" id="3.10.129.10">
    <property type="entry name" value="Hotdog Thioesterase"/>
    <property type="match status" value="1"/>
</dbReference>
<keyword evidence="3" id="KW-0012">Acyltransferase</keyword>
<dbReference type="InterPro" id="IPR029069">
    <property type="entry name" value="HotDog_dom_sf"/>
</dbReference>
<dbReference type="InterPro" id="IPR050965">
    <property type="entry name" value="UPF0336/Enoyl-CoA_hydratase"/>
</dbReference>
<evidence type="ECO:0000313" key="4">
    <source>
        <dbReference type="Proteomes" id="UP000003861"/>
    </source>
</evidence>
<evidence type="ECO:0000259" key="1">
    <source>
        <dbReference type="Pfam" id="PF01575"/>
    </source>
</evidence>
<dbReference type="Pfam" id="PF01575">
    <property type="entry name" value="MaoC_dehydratas"/>
    <property type="match status" value="1"/>
</dbReference>
<dbReference type="OrthoDB" id="51509at2157"/>
<name>F7PFZ6_9EURY</name>
<dbReference type="GO" id="GO:0006633">
    <property type="term" value="P:fatty acid biosynthetic process"/>
    <property type="evidence" value="ECO:0007669"/>
    <property type="project" value="TreeGrafter"/>
</dbReference>
<keyword evidence="5" id="KW-1185">Reference proteome</keyword>
<evidence type="ECO:0000313" key="3">
    <source>
        <dbReference type="EMBL" id="ERJ07282.1"/>
    </source>
</evidence>
<dbReference type="HOGENOM" id="CLU_094876_3_0_2"/>
<feature type="domain" description="MaoC-like" evidence="1">
    <location>
        <begin position="36"/>
        <end position="128"/>
    </location>
</feature>
<reference evidence="2 5" key="3">
    <citation type="journal article" date="2014" name="Environ. Microbiol.">
        <title>Halorhabdus tiamatea: proteogenomics and glycosidase activity measurements identify the first cultivated euryarchaeon from a deep-sea anoxic brine lake as potential polysaccharide degrader.</title>
        <authorList>
            <person name="Werner J."/>
            <person name="Ferrer M."/>
            <person name="Michel G."/>
            <person name="Mann A.J."/>
            <person name="Huang S."/>
            <person name="Juarez S."/>
            <person name="Ciordia S."/>
            <person name="Albar J.P."/>
            <person name="Alcaide M."/>
            <person name="La Cono V."/>
            <person name="Yakimov M.M."/>
            <person name="Antunes A."/>
            <person name="Taborda M."/>
            <person name="Da Costa M.S."/>
            <person name="Amann R.I."/>
            <person name="Gloeckner F.O."/>
            <person name="Golyshina O.V."/>
            <person name="Golyshin P.N."/>
            <person name="Teeling H."/>
        </authorList>
    </citation>
    <scope>NUCLEOTIDE SEQUENCE [LARGE SCALE GENOMIC DNA]</scope>
    <source>
        <strain evidence="5">SARL4B</strain>
        <strain evidence="2">Type strain: SARL4B</strain>
    </source>
</reference>
<dbReference type="PATRIC" id="fig|1033806.12.peg.2065"/>
<sequence length="157" mass="16725">MTENTDATVAGGEDLPGWEWERTVEDSDAVDVGDSVTFSKEISDDDVTSFAAASGDTNPLHLEDDYAAETRFGGRIAHGMLVGGLISAALARFPGTVVYLSQDFEFKGPVRIGDRATAEVEVVETLDGGRYRLSTQVLVDGEAVIDGEAVVLIDEEP</sequence>
<dbReference type="PANTHER" id="PTHR43437">
    <property type="entry name" value="HYDROXYACYL-THIOESTER DEHYDRATASE TYPE 2, MITOCHONDRIAL-RELATED"/>
    <property type="match status" value="1"/>
</dbReference>
<proteinExistence type="predicted"/>
<dbReference type="Proteomes" id="UP000015381">
    <property type="component" value="Chromosome I"/>
</dbReference>
<dbReference type="GO" id="GO:0050182">
    <property type="term" value="F:phosphate butyryltransferase activity"/>
    <property type="evidence" value="ECO:0007669"/>
    <property type="project" value="UniProtKB-EC"/>
</dbReference>
<dbReference type="GeneID" id="23799368"/>
<keyword evidence="3" id="KW-0808">Transferase</keyword>
<dbReference type="Proteomes" id="UP000003861">
    <property type="component" value="Unassembled WGS sequence"/>
</dbReference>
<protein>
    <submittedName>
        <fullName evidence="2">MaoC family protein</fullName>
    </submittedName>
    <submittedName>
        <fullName evidence="3">Phosphate butyryltransferase protein</fullName>
        <ecNumber evidence="3">2.3.1.19</ecNumber>
    </submittedName>
</protein>